<dbReference type="Pfam" id="PF07187">
    <property type="entry name" value="DUF1405"/>
    <property type="match status" value="1"/>
</dbReference>
<feature type="transmembrane region" description="Helical" evidence="1">
    <location>
        <begin position="46"/>
        <end position="68"/>
    </location>
</feature>
<name>A0A6I4VQ84_9BACL</name>
<keyword evidence="1" id="KW-0812">Transmembrane</keyword>
<feature type="transmembrane region" description="Helical" evidence="1">
    <location>
        <begin position="75"/>
        <end position="100"/>
    </location>
</feature>
<protein>
    <submittedName>
        <fullName evidence="2">DUF1405 domain-containing protein</fullName>
    </submittedName>
</protein>
<feature type="transmembrane region" description="Helical" evidence="1">
    <location>
        <begin position="15"/>
        <end position="34"/>
    </location>
</feature>
<dbReference type="PANTHER" id="PTHR40042">
    <property type="entry name" value="HYPOTHETICAL MEMBRANE SPANNING PROTEIN"/>
    <property type="match status" value="1"/>
</dbReference>
<keyword evidence="3" id="KW-1185">Reference proteome</keyword>
<reference evidence="2 3" key="1">
    <citation type="submission" date="2019-12" db="EMBL/GenBank/DDBJ databases">
        <title>Whole-genome analyses of novel actinobacteria.</title>
        <authorList>
            <person name="Sahin N."/>
            <person name="Saygin H."/>
        </authorList>
    </citation>
    <scope>NUCLEOTIDE SEQUENCE [LARGE SCALE GENOMIC DNA]</scope>
    <source>
        <strain evidence="2 3">KC615</strain>
    </source>
</reference>
<evidence type="ECO:0000256" key="1">
    <source>
        <dbReference type="SAM" id="Phobius"/>
    </source>
</evidence>
<dbReference type="Proteomes" id="UP000430692">
    <property type="component" value="Unassembled WGS sequence"/>
</dbReference>
<keyword evidence="1" id="KW-1133">Transmembrane helix</keyword>
<feature type="transmembrane region" description="Helical" evidence="1">
    <location>
        <begin position="112"/>
        <end position="132"/>
    </location>
</feature>
<evidence type="ECO:0000313" key="2">
    <source>
        <dbReference type="EMBL" id="MXQ52578.1"/>
    </source>
</evidence>
<sequence>MFALQVFLGWRKQSWFLWTLFIVNLLGTIYGYYWYGNQIQQTDWKWVIFVPDSPTASLFFTIVLFLFLCNKKSALLEAFAVVTLFKYGIWAVVMILWGASLDPSGFFPSLTWEHYMLMFSHLGMAIQALLYAPLLNFHYREIIIVSVWTLLNDALDYGLDIHPWLTSFLETYDHLVGWFTFFLSITSIVIFLIFIEIRRKNS</sequence>
<feature type="transmembrane region" description="Helical" evidence="1">
    <location>
        <begin position="175"/>
        <end position="195"/>
    </location>
</feature>
<evidence type="ECO:0000313" key="3">
    <source>
        <dbReference type="Proteomes" id="UP000430692"/>
    </source>
</evidence>
<dbReference type="PANTHER" id="PTHR40042:SF1">
    <property type="entry name" value="DUF1405 DOMAIN-CONTAINING PROTEIN"/>
    <property type="match status" value="1"/>
</dbReference>
<keyword evidence="1" id="KW-0472">Membrane</keyword>
<dbReference type="EMBL" id="WUUL01000001">
    <property type="protein sequence ID" value="MXQ52578.1"/>
    <property type="molecule type" value="Genomic_DNA"/>
</dbReference>
<dbReference type="AlphaFoldDB" id="A0A6I4VQ84"/>
<accession>A0A6I4VQ84</accession>
<dbReference type="InterPro" id="IPR009845">
    <property type="entry name" value="DUF1405"/>
</dbReference>
<gene>
    <name evidence="2" type="ORF">GSM42_02190</name>
</gene>
<organism evidence="2 3">
    <name type="scientific">Shimazuella alba</name>
    <dbReference type="NCBI Taxonomy" id="2690964"/>
    <lineage>
        <taxon>Bacteria</taxon>
        <taxon>Bacillati</taxon>
        <taxon>Bacillota</taxon>
        <taxon>Bacilli</taxon>
        <taxon>Bacillales</taxon>
        <taxon>Thermoactinomycetaceae</taxon>
        <taxon>Shimazuella</taxon>
    </lineage>
</organism>
<comment type="caution">
    <text evidence="2">The sequence shown here is derived from an EMBL/GenBank/DDBJ whole genome shotgun (WGS) entry which is preliminary data.</text>
</comment>
<dbReference type="RefSeq" id="WP_160799586.1">
    <property type="nucleotide sequence ID" value="NZ_WUUL01000001.1"/>
</dbReference>
<proteinExistence type="predicted"/>